<dbReference type="OrthoDB" id="420022at2759"/>
<evidence type="ECO:0000313" key="2">
    <source>
        <dbReference type="EMBL" id="TBU32799.1"/>
    </source>
</evidence>
<keyword evidence="4" id="KW-1185">Reference proteome</keyword>
<dbReference type="AlphaFoldDB" id="A0A4Q9MXN3"/>
<dbReference type="Proteomes" id="UP000292957">
    <property type="component" value="Unassembled WGS sequence"/>
</dbReference>
<evidence type="ECO:0000313" key="3">
    <source>
        <dbReference type="EMBL" id="TBU63923.1"/>
    </source>
</evidence>
<protein>
    <recommendedName>
        <fullName evidence="1">Core Histone H2A/H2B/H3 domain-containing protein</fullName>
    </recommendedName>
</protein>
<dbReference type="Proteomes" id="UP000292082">
    <property type="component" value="Unassembled WGS sequence"/>
</dbReference>
<feature type="domain" description="Core Histone H2A/H2B/H3" evidence="1">
    <location>
        <begin position="18"/>
        <end position="73"/>
    </location>
</feature>
<proteinExistence type="predicted"/>
<sequence length="107" mass="11870">MPRRRSARGRSRYVPIFPRAAFDRIVREIAHDMTTDLNGGGNEPLRWQRQAMDAVQEAAEVFLIELLEDALRLRSGRESDEACTANSAPCTLDALPSELRTSSSPAG</sequence>
<reference evidence="2 4" key="1">
    <citation type="submission" date="2019-01" db="EMBL/GenBank/DDBJ databases">
        <title>Draft genome sequences of three monokaryotic isolates of the white-rot basidiomycete fungus Dichomitus squalens.</title>
        <authorList>
            <consortium name="DOE Joint Genome Institute"/>
            <person name="Lopez S.C."/>
            <person name="Andreopoulos B."/>
            <person name="Pangilinan J."/>
            <person name="Lipzen A."/>
            <person name="Riley R."/>
            <person name="Ahrendt S."/>
            <person name="Ng V."/>
            <person name="Barry K."/>
            <person name="Daum C."/>
            <person name="Grigoriev I.V."/>
            <person name="Hilden K.S."/>
            <person name="Makela M.R."/>
            <person name="de Vries R.P."/>
        </authorList>
    </citation>
    <scope>NUCLEOTIDE SEQUENCE [LARGE SCALE GENOMIC DNA]</scope>
    <source>
        <strain evidence="3 4">CBS 464.89</strain>
        <strain evidence="2">OM18370.1</strain>
    </source>
</reference>
<dbReference type="STRING" id="114155.A0A4Q9MXN3"/>
<accession>A0A4Q9MXN3</accession>
<dbReference type="Pfam" id="PF00125">
    <property type="entry name" value="Histone"/>
    <property type="match status" value="1"/>
</dbReference>
<dbReference type="InterPro" id="IPR007125">
    <property type="entry name" value="H2A/H2B/H3"/>
</dbReference>
<evidence type="ECO:0000313" key="4">
    <source>
        <dbReference type="Proteomes" id="UP000292082"/>
    </source>
</evidence>
<name>A0A4Q9MXN3_9APHY</name>
<dbReference type="GO" id="GO:0046982">
    <property type="term" value="F:protein heterodimerization activity"/>
    <property type="evidence" value="ECO:0007669"/>
    <property type="project" value="InterPro"/>
</dbReference>
<gene>
    <name evidence="3" type="ORF">BD310DRAFT_903071</name>
    <name evidence="2" type="ORF">BD311DRAFT_654012</name>
</gene>
<dbReference type="EMBL" id="ML145087">
    <property type="protein sequence ID" value="TBU63923.1"/>
    <property type="molecule type" value="Genomic_DNA"/>
</dbReference>
<dbReference type="SUPFAM" id="SSF47113">
    <property type="entry name" value="Histone-fold"/>
    <property type="match status" value="1"/>
</dbReference>
<evidence type="ECO:0000259" key="1">
    <source>
        <dbReference type="Pfam" id="PF00125"/>
    </source>
</evidence>
<organism evidence="2">
    <name type="scientific">Dichomitus squalens</name>
    <dbReference type="NCBI Taxonomy" id="114155"/>
    <lineage>
        <taxon>Eukaryota</taxon>
        <taxon>Fungi</taxon>
        <taxon>Dikarya</taxon>
        <taxon>Basidiomycota</taxon>
        <taxon>Agaricomycotina</taxon>
        <taxon>Agaricomycetes</taxon>
        <taxon>Polyporales</taxon>
        <taxon>Polyporaceae</taxon>
        <taxon>Dichomitus</taxon>
    </lineage>
</organism>
<dbReference type="Gene3D" id="1.10.20.10">
    <property type="entry name" value="Histone, subunit A"/>
    <property type="match status" value="1"/>
</dbReference>
<dbReference type="InterPro" id="IPR009072">
    <property type="entry name" value="Histone-fold"/>
</dbReference>
<dbReference type="GO" id="GO:0003677">
    <property type="term" value="F:DNA binding"/>
    <property type="evidence" value="ECO:0007669"/>
    <property type="project" value="InterPro"/>
</dbReference>
<dbReference type="EMBL" id="ML143393">
    <property type="protein sequence ID" value="TBU32799.1"/>
    <property type="molecule type" value="Genomic_DNA"/>
</dbReference>